<dbReference type="PATRIC" id="fig|36849.3.peg.4254"/>
<keyword evidence="7 11" id="KW-0573">Peptidoglycan synthesis</keyword>
<evidence type="ECO:0000256" key="5">
    <source>
        <dbReference type="ARBA" id="ARBA00022692"/>
    </source>
</evidence>
<keyword evidence="3 11" id="KW-0328">Glycosyltransferase</keyword>
<dbReference type="PANTHER" id="PTHR30474">
    <property type="entry name" value="CELL CYCLE PROTEIN"/>
    <property type="match status" value="1"/>
</dbReference>
<reference evidence="12 13" key="1">
    <citation type="submission" date="2015-09" db="EMBL/GenBank/DDBJ databases">
        <title>Genome sequence of Oxobacter pfennigii DSM 3222.</title>
        <authorList>
            <person name="Poehlein A."/>
            <person name="Bengelsdorf F.R."/>
            <person name="Schiel-Bengelsdorf B."/>
            <person name="Duerre P."/>
            <person name="Daniel R."/>
        </authorList>
    </citation>
    <scope>NUCLEOTIDE SEQUENCE [LARGE SCALE GENOMIC DNA]</scope>
    <source>
        <strain evidence="12 13">DSM 3222</strain>
    </source>
</reference>
<dbReference type="NCBIfam" id="TIGR02210">
    <property type="entry name" value="rodA_shape"/>
    <property type="match status" value="1"/>
</dbReference>
<dbReference type="Pfam" id="PF01098">
    <property type="entry name" value="FTSW_RODA_SPOVE"/>
    <property type="match status" value="1"/>
</dbReference>
<evidence type="ECO:0000313" key="13">
    <source>
        <dbReference type="Proteomes" id="UP000050326"/>
    </source>
</evidence>
<feature type="transmembrane region" description="Helical" evidence="11">
    <location>
        <begin position="45"/>
        <end position="64"/>
    </location>
</feature>
<comment type="caution">
    <text evidence="12">The sequence shown here is derived from an EMBL/GenBank/DDBJ whole genome shotgun (WGS) entry which is preliminary data.</text>
</comment>
<gene>
    <name evidence="12" type="primary">ftsW_4</name>
    <name evidence="11" type="synonym">rodA</name>
    <name evidence="12" type="ORF">OXPF_40250</name>
</gene>
<evidence type="ECO:0000256" key="4">
    <source>
        <dbReference type="ARBA" id="ARBA00022679"/>
    </source>
</evidence>
<dbReference type="GO" id="GO:0009252">
    <property type="term" value="P:peptidoglycan biosynthetic process"/>
    <property type="evidence" value="ECO:0007669"/>
    <property type="project" value="UniProtKB-UniRule"/>
</dbReference>
<dbReference type="GO" id="GO:0008955">
    <property type="term" value="F:peptidoglycan glycosyltransferase activity"/>
    <property type="evidence" value="ECO:0007669"/>
    <property type="project" value="UniProtKB-UniRule"/>
</dbReference>
<comment type="function">
    <text evidence="11">Peptidoglycan polymerase that is essential for cell wall elongation.</text>
</comment>
<dbReference type="GO" id="GO:0032153">
    <property type="term" value="C:cell division site"/>
    <property type="evidence" value="ECO:0007669"/>
    <property type="project" value="TreeGrafter"/>
</dbReference>
<evidence type="ECO:0000256" key="3">
    <source>
        <dbReference type="ARBA" id="ARBA00022676"/>
    </source>
</evidence>
<sequence>MLINKKILRNFDFGLVINILLICIIGIVTIASATQAFSGGTNRYFIQQIVWVLFGLCLLVVTTAIDYNTYRMYHKVIYFGNVIMLLLVVLVGKVTNGATSWFGIGSFGIQPSEFMKISMIIMLAKKIEEFEDGINNPGNLFKLFLYAALPLGLIMLQPDLGTAMVLVFIVIGMLFMAGLNLKIFFTGLCAAAVSVLAVWFSPVPILKPYQKDRLLVFLNPENDQLGSGYQIVQSKIAIGSGQLFGMGFGNGIQNEGGFLPESHTDFIFSVLGEEFGFIGALILVALYAYLIFTCFSKAKIAKDKFAQMIAVGISSMFLFQMFQNVGMTIGLMPITGITLPFVSYGGSSMWTSMISIGLILNIGMRRHKINF</sequence>
<evidence type="ECO:0000256" key="8">
    <source>
        <dbReference type="ARBA" id="ARBA00022989"/>
    </source>
</evidence>
<feature type="transmembrane region" description="Helical" evidence="11">
    <location>
        <begin position="12"/>
        <end position="33"/>
    </location>
</feature>
<evidence type="ECO:0000313" key="12">
    <source>
        <dbReference type="EMBL" id="KPU42241.1"/>
    </source>
</evidence>
<keyword evidence="13" id="KW-1185">Reference proteome</keyword>
<keyword evidence="5 11" id="KW-0812">Transmembrane</keyword>
<feature type="transmembrane region" description="Helical" evidence="11">
    <location>
        <begin position="305"/>
        <end position="322"/>
    </location>
</feature>
<dbReference type="STRING" id="36849.OXPF_40250"/>
<evidence type="ECO:0000256" key="2">
    <source>
        <dbReference type="ARBA" id="ARBA00022475"/>
    </source>
</evidence>
<proteinExistence type="inferred from homology"/>
<feature type="transmembrane region" description="Helical" evidence="11">
    <location>
        <begin position="342"/>
        <end position="362"/>
    </location>
</feature>
<evidence type="ECO:0000256" key="6">
    <source>
        <dbReference type="ARBA" id="ARBA00022960"/>
    </source>
</evidence>
<dbReference type="InterPro" id="IPR011923">
    <property type="entry name" value="RodA/MrdB"/>
</dbReference>
<keyword evidence="10 11" id="KW-0961">Cell wall biogenesis/degradation</keyword>
<dbReference type="Proteomes" id="UP000050326">
    <property type="component" value="Unassembled WGS sequence"/>
</dbReference>
<evidence type="ECO:0000256" key="9">
    <source>
        <dbReference type="ARBA" id="ARBA00023136"/>
    </source>
</evidence>
<dbReference type="EMBL" id="LKET01000068">
    <property type="protein sequence ID" value="KPU42241.1"/>
    <property type="molecule type" value="Genomic_DNA"/>
</dbReference>
<comment type="pathway">
    <text evidence="11">Cell wall biogenesis; peptidoglycan biosynthesis.</text>
</comment>
<dbReference type="EC" id="2.4.99.28" evidence="11"/>
<organism evidence="12 13">
    <name type="scientific">Oxobacter pfennigii</name>
    <dbReference type="NCBI Taxonomy" id="36849"/>
    <lineage>
        <taxon>Bacteria</taxon>
        <taxon>Bacillati</taxon>
        <taxon>Bacillota</taxon>
        <taxon>Clostridia</taxon>
        <taxon>Eubacteriales</taxon>
        <taxon>Clostridiaceae</taxon>
        <taxon>Oxobacter</taxon>
    </lineage>
</organism>
<feature type="transmembrane region" description="Helical" evidence="11">
    <location>
        <begin position="76"/>
        <end position="95"/>
    </location>
</feature>
<dbReference type="GO" id="GO:0015648">
    <property type="term" value="F:lipid-linked peptidoglycan transporter activity"/>
    <property type="evidence" value="ECO:0007669"/>
    <property type="project" value="TreeGrafter"/>
</dbReference>
<dbReference type="OrthoDB" id="9812661at2"/>
<dbReference type="PROSITE" id="PS00428">
    <property type="entry name" value="FTSW_RODA_SPOVE"/>
    <property type="match status" value="1"/>
</dbReference>
<comment type="catalytic activity">
    <reaction evidence="11">
        <text>[GlcNAc-(1-&gt;4)-Mur2Ac(oyl-L-Ala-gamma-D-Glu-L-Lys-D-Ala-D-Ala)](n)-di-trans,octa-cis-undecaprenyl diphosphate + beta-D-GlcNAc-(1-&gt;4)-Mur2Ac(oyl-L-Ala-gamma-D-Glu-L-Lys-D-Ala-D-Ala)-di-trans,octa-cis-undecaprenyl diphosphate = [GlcNAc-(1-&gt;4)-Mur2Ac(oyl-L-Ala-gamma-D-Glu-L-Lys-D-Ala-D-Ala)](n+1)-di-trans,octa-cis-undecaprenyl diphosphate + di-trans,octa-cis-undecaprenyl diphosphate + H(+)</text>
        <dbReference type="Rhea" id="RHEA:23708"/>
        <dbReference type="Rhea" id="RHEA-COMP:9602"/>
        <dbReference type="Rhea" id="RHEA-COMP:9603"/>
        <dbReference type="ChEBI" id="CHEBI:15378"/>
        <dbReference type="ChEBI" id="CHEBI:58405"/>
        <dbReference type="ChEBI" id="CHEBI:60033"/>
        <dbReference type="ChEBI" id="CHEBI:78435"/>
        <dbReference type="EC" id="2.4.99.28"/>
    </reaction>
</comment>
<comment type="similarity">
    <text evidence="11">Belongs to the SEDS family. MrdB/RodA subfamily.</text>
</comment>
<evidence type="ECO:0000256" key="7">
    <source>
        <dbReference type="ARBA" id="ARBA00022984"/>
    </source>
</evidence>
<comment type="subcellular location">
    <subcellularLocation>
        <location evidence="11">Cell membrane</location>
        <topology evidence="11">Multi-pass membrane protein</topology>
    </subcellularLocation>
    <subcellularLocation>
        <location evidence="1">Membrane</location>
        <topology evidence="1">Multi-pass membrane protein</topology>
    </subcellularLocation>
</comment>
<keyword evidence="4 11" id="KW-0808">Transferase</keyword>
<dbReference type="AlphaFoldDB" id="A0A0P8YRM2"/>
<protein>
    <recommendedName>
        <fullName evidence="11">Peptidoglycan glycosyltransferase RodA</fullName>
        <shortName evidence="11">PGT</shortName>
        <ecNumber evidence="11">2.4.99.28</ecNumber>
    </recommendedName>
    <alternativeName>
        <fullName evidence="11">Cell elongation protein RodA</fullName>
    </alternativeName>
    <alternativeName>
        <fullName evidence="11">Cell wall polymerase</fullName>
    </alternativeName>
    <alternativeName>
        <fullName evidence="11">Peptidoglycan polymerase</fullName>
        <shortName evidence="11">PG polymerase</shortName>
    </alternativeName>
</protein>
<dbReference type="GO" id="GO:0051301">
    <property type="term" value="P:cell division"/>
    <property type="evidence" value="ECO:0007669"/>
    <property type="project" value="InterPro"/>
</dbReference>
<dbReference type="InterPro" id="IPR001182">
    <property type="entry name" value="FtsW/RodA"/>
</dbReference>
<accession>A0A0P8YRM2</accession>
<dbReference type="UniPathway" id="UPA00219"/>
<keyword evidence="6 11" id="KW-0133">Cell shape</keyword>
<feature type="transmembrane region" description="Helical" evidence="11">
    <location>
        <begin position="275"/>
        <end position="293"/>
    </location>
</feature>
<evidence type="ECO:0000256" key="10">
    <source>
        <dbReference type="ARBA" id="ARBA00023316"/>
    </source>
</evidence>
<feature type="transmembrane region" description="Helical" evidence="11">
    <location>
        <begin position="184"/>
        <end position="205"/>
    </location>
</feature>
<keyword evidence="2 11" id="KW-1003">Cell membrane</keyword>
<dbReference type="InterPro" id="IPR018365">
    <property type="entry name" value="Cell_cycle_FtsW-rel_CS"/>
</dbReference>
<dbReference type="GO" id="GO:0008360">
    <property type="term" value="P:regulation of cell shape"/>
    <property type="evidence" value="ECO:0007669"/>
    <property type="project" value="UniProtKB-KW"/>
</dbReference>
<name>A0A0P8YRM2_9CLOT</name>
<dbReference type="GO" id="GO:0071555">
    <property type="term" value="P:cell wall organization"/>
    <property type="evidence" value="ECO:0007669"/>
    <property type="project" value="UniProtKB-KW"/>
</dbReference>
<keyword evidence="9 11" id="KW-0472">Membrane</keyword>
<dbReference type="HAMAP" id="MF_02079">
    <property type="entry name" value="PGT_RodA"/>
    <property type="match status" value="1"/>
</dbReference>
<evidence type="ECO:0000256" key="1">
    <source>
        <dbReference type="ARBA" id="ARBA00004141"/>
    </source>
</evidence>
<feature type="transmembrane region" description="Helical" evidence="11">
    <location>
        <begin position="160"/>
        <end position="177"/>
    </location>
</feature>
<keyword evidence="8 11" id="KW-1133">Transmembrane helix</keyword>
<dbReference type="PANTHER" id="PTHR30474:SF1">
    <property type="entry name" value="PEPTIDOGLYCAN GLYCOSYLTRANSFERASE MRDB"/>
    <property type="match status" value="1"/>
</dbReference>
<dbReference type="GO" id="GO:0005886">
    <property type="term" value="C:plasma membrane"/>
    <property type="evidence" value="ECO:0007669"/>
    <property type="project" value="UniProtKB-SubCell"/>
</dbReference>
<evidence type="ECO:0000256" key="11">
    <source>
        <dbReference type="HAMAP-Rule" id="MF_02079"/>
    </source>
</evidence>